<dbReference type="UniPathway" id="UPA00060">
    <property type="reaction ID" value="UER00142"/>
</dbReference>
<dbReference type="PANTHER" id="PTHR30270">
    <property type="entry name" value="THIAMINE-MONOPHOSPHATE KINASE"/>
    <property type="match status" value="1"/>
</dbReference>
<feature type="binding site" evidence="2">
    <location>
        <position position="214"/>
    </location>
    <ligand>
        <name>Mg(2+)</name>
        <dbReference type="ChEBI" id="CHEBI:18420"/>
        <label>5</label>
    </ligand>
</feature>
<comment type="pathway">
    <text evidence="2">Cofactor biosynthesis; thiamine diphosphate biosynthesis; thiamine diphosphate from thiamine phosphate: step 1/1.</text>
</comment>
<dbReference type="EC" id="2.7.4.16" evidence="2"/>
<gene>
    <name evidence="2 5" type="primary">thiL</name>
    <name evidence="5" type="ORF">H8D24_07345</name>
</gene>
<dbReference type="InterPro" id="IPR036676">
    <property type="entry name" value="PurM-like_C_sf"/>
</dbReference>
<dbReference type="NCBIfam" id="TIGR01379">
    <property type="entry name" value="thiL"/>
    <property type="match status" value="1"/>
</dbReference>
<evidence type="ECO:0000256" key="2">
    <source>
        <dbReference type="HAMAP-Rule" id="MF_02128"/>
    </source>
</evidence>
<name>A0A8J6TT14_9GAMM</name>
<dbReference type="Gene3D" id="3.30.1330.10">
    <property type="entry name" value="PurM-like, N-terminal domain"/>
    <property type="match status" value="1"/>
</dbReference>
<dbReference type="InterPro" id="IPR010918">
    <property type="entry name" value="PurM-like_C_dom"/>
</dbReference>
<dbReference type="GO" id="GO:0009030">
    <property type="term" value="F:thiamine-phosphate kinase activity"/>
    <property type="evidence" value="ECO:0007669"/>
    <property type="project" value="UniProtKB-UniRule"/>
</dbReference>
<comment type="catalytic activity">
    <reaction evidence="2">
        <text>thiamine phosphate + ATP = thiamine diphosphate + ADP</text>
        <dbReference type="Rhea" id="RHEA:15913"/>
        <dbReference type="ChEBI" id="CHEBI:30616"/>
        <dbReference type="ChEBI" id="CHEBI:37575"/>
        <dbReference type="ChEBI" id="CHEBI:58937"/>
        <dbReference type="ChEBI" id="CHEBI:456216"/>
        <dbReference type="EC" id="2.7.4.16"/>
    </reaction>
</comment>
<comment type="similarity">
    <text evidence="2">Belongs to the thiamine-monophosphate kinase family.</text>
</comment>
<dbReference type="PIRSF" id="PIRSF005303">
    <property type="entry name" value="Thiam_monoph_kin"/>
    <property type="match status" value="1"/>
</dbReference>
<proteinExistence type="inferred from homology"/>
<keyword evidence="1 2" id="KW-0784">Thiamine biosynthesis</keyword>
<reference evidence="5 6" key="1">
    <citation type="submission" date="2020-08" db="EMBL/GenBank/DDBJ databases">
        <title>Bridging the membrane lipid divide: bacteria of the FCB group superphylum have the potential to synthesize archaeal ether lipids.</title>
        <authorList>
            <person name="Villanueva L."/>
            <person name="Von Meijenfeldt F.A.B."/>
            <person name="Westbye A.B."/>
            <person name="Yadav S."/>
            <person name="Hopmans E.C."/>
            <person name="Dutilh B.E."/>
            <person name="Sinninghe Damste J.S."/>
        </authorList>
    </citation>
    <scope>NUCLEOTIDE SEQUENCE [LARGE SCALE GENOMIC DNA]</scope>
    <source>
        <strain evidence="5">NIOZ-UU100</strain>
    </source>
</reference>
<comment type="function">
    <text evidence="2">Catalyzes the ATP-dependent phosphorylation of thiamine-monophosphate (TMP) to form thiamine-pyrophosphate (TPP), the active form of vitamin B1.</text>
</comment>
<feature type="binding site" evidence="2">
    <location>
        <position position="316"/>
    </location>
    <ligand>
        <name>substrate</name>
    </ligand>
</feature>
<feature type="binding site" evidence="2">
    <location>
        <position position="59"/>
    </location>
    <ligand>
        <name>substrate</name>
    </ligand>
</feature>
<keyword evidence="2" id="KW-0067">ATP-binding</keyword>
<evidence type="ECO:0000313" key="5">
    <source>
        <dbReference type="EMBL" id="MBC8520203.1"/>
    </source>
</evidence>
<dbReference type="Pfam" id="PF00586">
    <property type="entry name" value="AIRS"/>
    <property type="match status" value="1"/>
</dbReference>
<keyword evidence="2" id="KW-0547">Nucleotide-binding</keyword>
<dbReference type="CDD" id="cd02194">
    <property type="entry name" value="ThiL"/>
    <property type="match status" value="1"/>
</dbReference>
<comment type="caution">
    <text evidence="5">The sequence shown here is derived from an EMBL/GenBank/DDBJ whole genome shotgun (WGS) entry which is preliminary data.</text>
</comment>
<dbReference type="GO" id="GO:0009229">
    <property type="term" value="P:thiamine diphosphate biosynthetic process"/>
    <property type="evidence" value="ECO:0007669"/>
    <property type="project" value="UniProtKB-UniRule"/>
</dbReference>
<keyword evidence="2 5" id="KW-0808">Transferase</keyword>
<organism evidence="5 6">
    <name type="scientific">Candidatus Thiopontia autotrophica</name>
    <dbReference type="NCBI Taxonomy" id="2841688"/>
    <lineage>
        <taxon>Bacteria</taxon>
        <taxon>Pseudomonadati</taxon>
        <taxon>Pseudomonadota</taxon>
        <taxon>Gammaproteobacteria</taxon>
        <taxon>Candidatus Thiopontia</taxon>
    </lineage>
</organism>
<feature type="binding site" evidence="2">
    <location>
        <position position="35"/>
    </location>
    <ligand>
        <name>Mg(2+)</name>
        <dbReference type="ChEBI" id="CHEBI:18420"/>
        <label>4</label>
    </ligand>
</feature>
<dbReference type="GO" id="GO:0005524">
    <property type="term" value="F:ATP binding"/>
    <property type="evidence" value="ECO:0007669"/>
    <property type="project" value="UniProtKB-UniRule"/>
</dbReference>
<feature type="binding site" evidence="2">
    <location>
        <position position="211"/>
    </location>
    <ligand>
        <name>Mg(2+)</name>
        <dbReference type="ChEBI" id="CHEBI:18420"/>
        <label>3</label>
    </ligand>
</feature>
<feature type="binding site" evidence="2">
    <location>
        <position position="80"/>
    </location>
    <ligand>
        <name>Mg(2+)</name>
        <dbReference type="ChEBI" id="CHEBI:18420"/>
        <label>4</label>
    </ligand>
</feature>
<evidence type="ECO:0000256" key="1">
    <source>
        <dbReference type="ARBA" id="ARBA00022977"/>
    </source>
</evidence>
<dbReference type="AlphaFoldDB" id="A0A8J6TT14"/>
<keyword evidence="2" id="KW-0460">Magnesium</keyword>
<dbReference type="Proteomes" id="UP000654401">
    <property type="component" value="Unassembled WGS sequence"/>
</dbReference>
<evidence type="ECO:0000259" key="4">
    <source>
        <dbReference type="Pfam" id="PF02769"/>
    </source>
</evidence>
<sequence length="319" mass="34330">MKKSSQGDGEFSLIERYFYRTDTYHPETILGIGDDASLLQIPSGKQLVVSIDTMVEGVHFMGGVSPESLGHKLMAVNLSDLAAMGAAPVWATLALTIPENNPEWMGRFSQGMFALANHYQIDLVGGDTTRGPLTLTMQIHGLVPEGEAVRRDGAKAGDLICVTNSLGAAALALKLIQQGENAKEIINYLELPTPRVEAGVILREYATSMIDISDGLLADVGHILDQSGVGAIIDLDAIPLHPSLSRLSTTAEQLELAMTAGDDYELCFTIPKQKLGDVNNSLSDIDIAVSVIGEIKQDVGLQWRGTSEWIPDKSGFQHF</sequence>
<feature type="binding site" evidence="2">
    <location>
        <begin position="126"/>
        <end position="127"/>
    </location>
    <ligand>
        <name>ATP</name>
        <dbReference type="ChEBI" id="CHEBI:30616"/>
    </ligand>
</feature>
<dbReference type="GO" id="GO:0009228">
    <property type="term" value="P:thiamine biosynthetic process"/>
    <property type="evidence" value="ECO:0007669"/>
    <property type="project" value="UniProtKB-KW"/>
</dbReference>
<evidence type="ECO:0000259" key="3">
    <source>
        <dbReference type="Pfam" id="PF00586"/>
    </source>
</evidence>
<keyword evidence="2" id="KW-0479">Metal-binding</keyword>
<dbReference type="HAMAP" id="MF_02128">
    <property type="entry name" value="TMP_kinase"/>
    <property type="match status" value="1"/>
</dbReference>
<feature type="binding site" evidence="2">
    <location>
        <position position="80"/>
    </location>
    <ligand>
        <name>Mg(2+)</name>
        <dbReference type="ChEBI" id="CHEBI:18420"/>
        <label>2</label>
    </ligand>
</feature>
<feature type="binding site" evidence="2">
    <location>
        <position position="262"/>
    </location>
    <ligand>
        <name>substrate</name>
    </ligand>
</feature>
<dbReference type="EMBL" id="JACNFK010000034">
    <property type="protein sequence ID" value="MBC8520203.1"/>
    <property type="molecule type" value="Genomic_DNA"/>
</dbReference>
<dbReference type="SUPFAM" id="SSF55326">
    <property type="entry name" value="PurM N-terminal domain-like"/>
    <property type="match status" value="1"/>
</dbReference>
<evidence type="ECO:0000313" key="6">
    <source>
        <dbReference type="Proteomes" id="UP000654401"/>
    </source>
</evidence>
<comment type="caution">
    <text evidence="2">Lacks conserved residue(s) required for the propagation of feature annotation.</text>
</comment>
<dbReference type="GO" id="GO:0000287">
    <property type="term" value="F:magnesium ion binding"/>
    <property type="evidence" value="ECO:0007669"/>
    <property type="project" value="UniProtKB-UniRule"/>
</dbReference>
<dbReference type="InterPro" id="IPR016188">
    <property type="entry name" value="PurM-like_N"/>
</dbReference>
<feature type="binding site" evidence="2">
    <location>
        <position position="50"/>
    </location>
    <ligand>
        <name>Mg(2+)</name>
        <dbReference type="ChEBI" id="CHEBI:18420"/>
        <label>4</label>
    </ligand>
</feature>
<dbReference type="Pfam" id="PF02769">
    <property type="entry name" value="AIRS_C"/>
    <property type="match status" value="1"/>
</dbReference>
<feature type="binding site" evidence="2">
    <location>
        <position position="127"/>
    </location>
    <ligand>
        <name>Mg(2+)</name>
        <dbReference type="ChEBI" id="CHEBI:18420"/>
        <label>1</label>
    </ligand>
</feature>
<feature type="binding site" evidence="2">
    <location>
        <position position="151"/>
    </location>
    <ligand>
        <name>ATP</name>
        <dbReference type="ChEBI" id="CHEBI:30616"/>
    </ligand>
</feature>
<comment type="miscellaneous">
    <text evidence="2">Reaction mechanism of ThiL seems to utilize a direct, inline transfer of the gamma-phosphate of ATP to TMP rather than a phosphorylated enzyme intermediate.</text>
</comment>
<feature type="binding site" evidence="2">
    <location>
        <position position="35"/>
    </location>
    <ligand>
        <name>Mg(2+)</name>
        <dbReference type="ChEBI" id="CHEBI:18420"/>
        <label>3</label>
    </ligand>
</feature>
<dbReference type="InterPro" id="IPR036921">
    <property type="entry name" value="PurM-like_N_sf"/>
</dbReference>
<dbReference type="InterPro" id="IPR006283">
    <property type="entry name" value="ThiL-like"/>
</dbReference>
<feature type="binding site" evidence="2">
    <location>
        <position position="213"/>
    </location>
    <ligand>
        <name>ATP</name>
        <dbReference type="ChEBI" id="CHEBI:30616"/>
    </ligand>
</feature>
<feature type="binding site" evidence="2">
    <location>
        <position position="80"/>
    </location>
    <ligand>
        <name>Mg(2+)</name>
        <dbReference type="ChEBI" id="CHEBI:18420"/>
        <label>3</label>
    </ligand>
</feature>
<keyword evidence="2 5" id="KW-0418">Kinase</keyword>
<accession>A0A8J6TT14</accession>
<dbReference type="PANTHER" id="PTHR30270:SF0">
    <property type="entry name" value="THIAMINE-MONOPHOSPHATE KINASE"/>
    <property type="match status" value="1"/>
</dbReference>
<protein>
    <recommendedName>
        <fullName evidence="2">Thiamine-monophosphate kinase</fullName>
        <shortName evidence="2">TMP kinase</shortName>
        <shortName evidence="2">Thiamine-phosphate kinase</shortName>
        <ecNumber evidence="2">2.7.4.16</ecNumber>
    </recommendedName>
</protein>
<feature type="binding site" evidence="2">
    <location>
        <position position="52"/>
    </location>
    <ligand>
        <name>Mg(2+)</name>
        <dbReference type="ChEBI" id="CHEBI:18420"/>
        <label>2</label>
    </ligand>
</feature>
<dbReference type="SUPFAM" id="SSF56042">
    <property type="entry name" value="PurM C-terminal domain-like"/>
    <property type="match status" value="1"/>
</dbReference>
<feature type="binding site" evidence="2">
    <location>
        <position position="52"/>
    </location>
    <ligand>
        <name>Mg(2+)</name>
        <dbReference type="ChEBI" id="CHEBI:18420"/>
        <label>1</label>
    </ligand>
</feature>
<dbReference type="Gene3D" id="3.90.650.10">
    <property type="entry name" value="PurM-like C-terminal domain"/>
    <property type="match status" value="1"/>
</dbReference>
<feature type="domain" description="PurM-like N-terminal" evidence="3">
    <location>
        <begin position="33"/>
        <end position="143"/>
    </location>
</feature>
<feature type="domain" description="PurM-like C-terminal" evidence="4">
    <location>
        <begin position="155"/>
        <end position="298"/>
    </location>
</feature>